<keyword evidence="3" id="KW-1185">Reference proteome</keyword>
<reference evidence="2 3" key="1">
    <citation type="submission" date="2023-07" db="EMBL/GenBank/DDBJ databases">
        <title>Comparative genomics of wheat-associated soil bacteria to identify genetic determinants of phenazine resistance.</title>
        <authorList>
            <person name="Mouncey N."/>
        </authorList>
    </citation>
    <scope>NUCLEOTIDE SEQUENCE [LARGE SCALE GENOMIC DNA]</scope>
    <source>
        <strain evidence="2 3">V3I3</strain>
    </source>
</reference>
<feature type="transmembrane region" description="Helical" evidence="1">
    <location>
        <begin position="109"/>
        <end position="134"/>
    </location>
</feature>
<protein>
    <submittedName>
        <fullName evidence="2">Phage shock protein PspC (Stress-responsive transcriptional regulator)</fullName>
    </submittedName>
</protein>
<name>A0ABU0R9Z5_9MICO</name>
<evidence type="ECO:0000313" key="2">
    <source>
        <dbReference type="EMBL" id="MDQ0894900.1"/>
    </source>
</evidence>
<sequence length="187" mass="19315">MSAATGARARTERRPMPPASIRLRLSPRIRKVVLLTHIAAAGAWLGLDLVLGVLVFTAFTASAVQSAAAAASVASFATWPLITVGLVTLVTGVLLGVGSKYGLVRYWWVLAKLVLNVVLVTLVVLVLAPGTSALSGAALDSLAAGTAPTLPSTLVFPPIVSSTAVIVAMALAVFKPWGRVGARRRRA</sequence>
<feature type="transmembrane region" description="Helical" evidence="1">
    <location>
        <begin position="76"/>
        <end position="97"/>
    </location>
</feature>
<evidence type="ECO:0000313" key="3">
    <source>
        <dbReference type="Proteomes" id="UP001239083"/>
    </source>
</evidence>
<accession>A0ABU0R9Z5</accession>
<proteinExistence type="predicted"/>
<evidence type="ECO:0000256" key="1">
    <source>
        <dbReference type="SAM" id="Phobius"/>
    </source>
</evidence>
<feature type="transmembrane region" description="Helical" evidence="1">
    <location>
        <begin position="154"/>
        <end position="174"/>
    </location>
</feature>
<gene>
    <name evidence="2" type="ORF">QFZ26_002455</name>
</gene>
<organism evidence="2 3">
    <name type="scientific">Agromyces ramosus</name>
    <dbReference type="NCBI Taxonomy" id="33879"/>
    <lineage>
        <taxon>Bacteria</taxon>
        <taxon>Bacillati</taxon>
        <taxon>Actinomycetota</taxon>
        <taxon>Actinomycetes</taxon>
        <taxon>Micrococcales</taxon>
        <taxon>Microbacteriaceae</taxon>
        <taxon>Agromyces</taxon>
    </lineage>
</organism>
<feature type="transmembrane region" description="Helical" evidence="1">
    <location>
        <begin position="32"/>
        <end position="56"/>
    </location>
</feature>
<keyword evidence="1" id="KW-0472">Membrane</keyword>
<dbReference type="EMBL" id="JAUSYY010000001">
    <property type="protein sequence ID" value="MDQ0894900.1"/>
    <property type="molecule type" value="Genomic_DNA"/>
</dbReference>
<dbReference type="RefSeq" id="WP_307042519.1">
    <property type="nucleotide sequence ID" value="NZ_JAUSYY010000001.1"/>
</dbReference>
<comment type="caution">
    <text evidence="2">The sequence shown here is derived from an EMBL/GenBank/DDBJ whole genome shotgun (WGS) entry which is preliminary data.</text>
</comment>
<keyword evidence="1" id="KW-1133">Transmembrane helix</keyword>
<dbReference type="Proteomes" id="UP001239083">
    <property type="component" value="Unassembled WGS sequence"/>
</dbReference>
<keyword evidence="1" id="KW-0812">Transmembrane</keyword>